<dbReference type="Proteomes" id="UP000325577">
    <property type="component" value="Linkage Group LG1"/>
</dbReference>
<dbReference type="OrthoDB" id="2331100at2759"/>
<accession>A0A5J5BYP5</accession>
<keyword evidence="3" id="KW-1133">Transmembrane helix</keyword>
<protein>
    <recommendedName>
        <fullName evidence="5">Phytocyanin domain-containing protein</fullName>
    </recommendedName>
</protein>
<dbReference type="AlphaFoldDB" id="A0A5J5BYP5"/>
<keyword evidence="3" id="KW-0812">Transmembrane</keyword>
<feature type="transmembrane region" description="Helical" evidence="3">
    <location>
        <begin position="144"/>
        <end position="166"/>
    </location>
</feature>
<keyword evidence="2" id="KW-0325">Glycoprotein</keyword>
<dbReference type="Gene3D" id="2.60.40.420">
    <property type="entry name" value="Cupredoxins - blue copper proteins"/>
    <property type="match status" value="1"/>
</dbReference>
<gene>
    <name evidence="6" type="ORF">F0562_004514</name>
</gene>
<feature type="signal peptide" evidence="4">
    <location>
        <begin position="1"/>
        <end position="23"/>
    </location>
</feature>
<dbReference type="GO" id="GO:0005886">
    <property type="term" value="C:plasma membrane"/>
    <property type="evidence" value="ECO:0007669"/>
    <property type="project" value="TreeGrafter"/>
</dbReference>
<dbReference type="Pfam" id="PF02298">
    <property type="entry name" value="Cu_bind_like"/>
    <property type="match status" value="1"/>
</dbReference>
<evidence type="ECO:0000256" key="4">
    <source>
        <dbReference type="SAM" id="SignalP"/>
    </source>
</evidence>
<dbReference type="InterPro" id="IPR008972">
    <property type="entry name" value="Cupredoxin"/>
</dbReference>
<evidence type="ECO:0000259" key="5">
    <source>
        <dbReference type="PROSITE" id="PS51485"/>
    </source>
</evidence>
<dbReference type="SUPFAM" id="SSF49503">
    <property type="entry name" value="Cupredoxins"/>
    <property type="match status" value="1"/>
</dbReference>
<name>A0A5J5BYP5_9ASTE</name>
<dbReference type="GO" id="GO:0046872">
    <property type="term" value="F:metal ion binding"/>
    <property type="evidence" value="ECO:0007669"/>
    <property type="project" value="UniProtKB-KW"/>
</dbReference>
<dbReference type="GO" id="GO:0009055">
    <property type="term" value="F:electron transfer activity"/>
    <property type="evidence" value="ECO:0007669"/>
    <property type="project" value="InterPro"/>
</dbReference>
<dbReference type="EMBL" id="CM018032">
    <property type="protein sequence ID" value="KAA8548225.1"/>
    <property type="molecule type" value="Genomic_DNA"/>
</dbReference>
<keyword evidence="1" id="KW-0479">Metal-binding</keyword>
<dbReference type="InterPro" id="IPR003245">
    <property type="entry name" value="Phytocyanin_dom"/>
</dbReference>
<evidence type="ECO:0000256" key="1">
    <source>
        <dbReference type="ARBA" id="ARBA00022723"/>
    </source>
</evidence>
<proteinExistence type="predicted"/>
<dbReference type="CDD" id="cd04216">
    <property type="entry name" value="Phytocyanin"/>
    <property type="match status" value="1"/>
</dbReference>
<evidence type="ECO:0000313" key="7">
    <source>
        <dbReference type="Proteomes" id="UP000325577"/>
    </source>
</evidence>
<dbReference type="PANTHER" id="PTHR33021:SF489">
    <property type="entry name" value="BASIC BLUE PROTEIN-LIKE"/>
    <property type="match status" value="1"/>
</dbReference>
<dbReference type="InterPro" id="IPR039391">
    <property type="entry name" value="Phytocyanin-like"/>
</dbReference>
<keyword evidence="4" id="KW-0732">Signal</keyword>
<dbReference type="PANTHER" id="PTHR33021">
    <property type="entry name" value="BLUE COPPER PROTEIN"/>
    <property type="match status" value="1"/>
</dbReference>
<dbReference type="PROSITE" id="PS51485">
    <property type="entry name" value="PHYTOCYANIN"/>
    <property type="match status" value="1"/>
</dbReference>
<evidence type="ECO:0000256" key="3">
    <source>
        <dbReference type="SAM" id="Phobius"/>
    </source>
</evidence>
<evidence type="ECO:0000256" key="2">
    <source>
        <dbReference type="ARBA" id="ARBA00023180"/>
    </source>
</evidence>
<dbReference type="FunFam" id="2.60.40.420:FF:000003">
    <property type="entry name" value="Blue copper"/>
    <property type="match status" value="1"/>
</dbReference>
<feature type="domain" description="Phytocyanin" evidence="5">
    <location>
        <begin position="24"/>
        <end position="124"/>
    </location>
</feature>
<organism evidence="6 7">
    <name type="scientific">Nyssa sinensis</name>
    <dbReference type="NCBI Taxonomy" id="561372"/>
    <lineage>
        <taxon>Eukaryota</taxon>
        <taxon>Viridiplantae</taxon>
        <taxon>Streptophyta</taxon>
        <taxon>Embryophyta</taxon>
        <taxon>Tracheophyta</taxon>
        <taxon>Spermatophyta</taxon>
        <taxon>Magnoliopsida</taxon>
        <taxon>eudicotyledons</taxon>
        <taxon>Gunneridae</taxon>
        <taxon>Pentapetalae</taxon>
        <taxon>asterids</taxon>
        <taxon>Cornales</taxon>
        <taxon>Nyssaceae</taxon>
        <taxon>Nyssa</taxon>
    </lineage>
</organism>
<sequence length="167" mass="17506">MEAVYKTFLVLVFVALITKEALATQHVVGGSKGWDESTDFSSWASGQTFKVGDQLVFKYTPGLHSVVELTGESAYKSCDIGSAVDSLNGGNNVIKLSKAGKRYFACGTMGHCGQGMKVKITTVSADATPSTPGSSSSSTSAASAFPPTLSFAPMVASLVVFCLFFMF</sequence>
<evidence type="ECO:0000313" key="6">
    <source>
        <dbReference type="EMBL" id="KAA8548225.1"/>
    </source>
</evidence>
<feature type="chain" id="PRO_5023853270" description="Phytocyanin domain-containing protein" evidence="4">
    <location>
        <begin position="24"/>
        <end position="167"/>
    </location>
</feature>
<keyword evidence="7" id="KW-1185">Reference proteome</keyword>
<keyword evidence="3" id="KW-0472">Membrane</keyword>
<reference evidence="6 7" key="1">
    <citation type="submission" date="2019-09" db="EMBL/GenBank/DDBJ databases">
        <title>A chromosome-level genome assembly of the Chinese tupelo Nyssa sinensis.</title>
        <authorList>
            <person name="Yang X."/>
            <person name="Kang M."/>
            <person name="Yang Y."/>
            <person name="Xiong H."/>
            <person name="Wang M."/>
            <person name="Zhang Z."/>
            <person name="Wang Z."/>
            <person name="Wu H."/>
            <person name="Ma T."/>
            <person name="Liu J."/>
            <person name="Xi Z."/>
        </authorList>
    </citation>
    <scope>NUCLEOTIDE SEQUENCE [LARGE SCALE GENOMIC DNA]</scope>
    <source>
        <strain evidence="6">J267</strain>
        <tissue evidence="6">Leaf</tissue>
    </source>
</reference>